<evidence type="ECO:0000313" key="3">
    <source>
        <dbReference type="Proteomes" id="UP000271162"/>
    </source>
</evidence>
<reference evidence="2 3" key="2">
    <citation type="submission" date="2018-11" db="EMBL/GenBank/DDBJ databases">
        <authorList>
            <consortium name="Pathogen Informatics"/>
        </authorList>
    </citation>
    <scope>NUCLEOTIDE SEQUENCE [LARGE SCALE GENOMIC DNA]</scope>
</reference>
<keyword evidence="3" id="KW-1185">Reference proteome</keyword>
<sequence length="95" mass="11274">MRRLLIRPRFRRRPASRRRRRVPLQVTTKSAMLRRSQKNPRPLRLSLNKAKRSRYRCGRELFLVIPRNGRNPYRCRSTTPTCPSIATSSSSLKAR</sequence>
<feature type="region of interest" description="Disordered" evidence="1">
    <location>
        <begin position="1"/>
        <end position="21"/>
    </location>
</feature>
<feature type="compositionally biased region" description="Polar residues" evidence="1">
    <location>
        <begin position="76"/>
        <end position="95"/>
    </location>
</feature>
<name>A0A0N4XNR3_NIPBR</name>
<feature type="region of interest" description="Disordered" evidence="1">
    <location>
        <begin position="75"/>
        <end position="95"/>
    </location>
</feature>
<evidence type="ECO:0000256" key="1">
    <source>
        <dbReference type="SAM" id="MobiDB-lite"/>
    </source>
</evidence>
<reference evidence="4" key="1">
    <citation type="submission" date="2017-02" db="UniProtKB">
        <authorList>
            <consortium name="WormBaseParasite"/>
        </authorList>
    </citation>
    <scope>IDENTIFICATION</scope>
</reference>
<dbReference type="Proteomes" id="UP000271162">
    <property type="component" value="Unassembled WGS sequence"/>
</dbReference>
<accession>A0A0N4XNR3</accession>
<evidence type="ECO:0000313" key="4">
    <source>
        <dbReference type="WBParaSite" id="NBR_0000416501-mRNA-1"/>
    </source>
</evidence>
<protein>
    <submittedName>
        <fullName evidence="4">Coat protein</fullName>
    </submittedName>
</protein>
<dbReference type="EMBL" id="UYSL01007285">
    <property type="protein sequence ID" value="VDL67757.1"/>
    <property type="molecule type" value="Genomic_DNA"/>
</dbReference>
<proteinExistence type="predicted"/>
<organism evidence="4">
    <name type="scientific">Nippostrongylus brasiliensis</name>
    <name type="common">Rat hookworm</name>
    <dbReference type="NCBI Taxonomy" id="27835"/>
    <lineage>
        <taxon>Eukaryota</taxon>
        <taxon>Metazoa</taxon>
        <taxon>Ecdysozoa</taxon>
        <taxon>Nematoda</taxon>
        <taxon>Chromadorea</taxon>
        <taxon>Rhabditida</taxon>
        <taxon>Rhabditina</taxon>
        <taxon>Rhabditomorpha</taxon>
        <taxon>Strongyloidea</taxon>
        <taxon>Heligmosomidae</taxon>
        <taxon>Nippostrongylus</taxon>
    </lineage>
</organism>
<dbReference type="WBParaSite" id="NBR_0000416501-mRNA-1">
    <property type="protein sequence ID" value="NBR_0000416501-mRNA-1"/>
    <property type="gene ID" value="NBR_0000416501"/>
</dbReference>
<gene>
    <name evidence="2" type="ORF">NBR_LOCUS4168</name>
</gene>
<dbReference type="AlphaFoldDB" id="A0A0N4XNR3"/>
<evidence type="ECO:0000313" key="2">
    <source>
        <dbReference type="EMBL" id="VDL67757.1"/>
    </source>
</evidence>